<dbReference type="AlphaFoldDB" id="A0A1F4XX24"/>
<dbReference type="EC" id="5.4.99.25" evidence="3"/>
<organism evidence="7 8">
    <name type="scientific">Candidatus Adlerbacteria bacterium RIFCSPLOWO2_01_FULL_54_21b</name>
    <dbReference type="NCBI Taxonomy" id="1797245"/>
    <lineage>
        <taxon>Bacteria</taxon>
        <taxon>Candidatus Adleribacteriota</taxon>
    </lineage>
</organism>
<gene>
    <name evidence="7" type="ORF">A2949_02980</name>
</gene>
<dbReference type="GO" id="GO:0160148">
    <property type="term" value="F:tRNA pseudouridine(55) synthase activity"/>
    <property type="evidence" value="ECO:0007669"/>
    <property type="project" value="UniProtKB-EC"/>
</dbReference>
<comment type="similarity">
    <text evidence="2">Belongs to the pseudouridine synthase TruB family. Type 1 subfamily.</text>
</comment>
<evidence type="ECO:0000313" key="7">
    <source>
        <dbReference type="EMBL" id="OGC86250.1"/>
    </source>
</evidence>
<reference evidence="7 8" key="1">
    <citation type="journal article" date="2016" name="Nat. Commun.">
        <title>Thousands of microbial genomes shed light on interconnected biogeochemical processes in an aquifer system.</title>
        <authorList>
            <person name="Anantharaman K."/>
            <person name="Brown C.T."/>
            <person name="Hug L.A."/>
            <person name="Sharon I."/>
            <person name="Castelle C.J."/>
            <person name="Probst A.J."/>
            <person name="Thomas B.C."/>
            <person name="Singh A."/>
            <person name="Wilkins M.J."/>
            <person name="Karaoz U."/>
            <person name="Brodie E.L."/>
            <person name="Williams K.H."/>
            <person name="Hubbard S.S."/>
            <person name="Banfield J.F."/>
        </authorList>
    </citation>
    <scope>NUCLEOTIDE SEQUENCE [LARGE SCALE GENOMIC DNA]</scope>
</reference>
<dbReference type="InterPro" id="IPR002501">
    <property type="entry name" value="PsdUridine_synth_N"/>
</dbReference>
<dbReference type="STRING" id="1797245.A2949_02980"/>
<evidence type="ECO:0000256" key="3">
    <source>
        <dbReference type="ARBA" id="ARBA00012787"/>
    </source>
</evidence>
<comment type="caution">
    <text evidence="7">The sequence shown here is derived from an EMBL/GenBank/DDBJ whole genome shotgun (WGS) entry which is preliminary data.</text>
</comment>
<dbReference type="InterPro" id="IPR020103">
    <property type="entry name" value="PsdUridine_synth_cat_dom_sf"/>
</dbReference>
<dbReference type="InterPro" id="IPR014780">
    <property type="entry name" value="tRNA_psdUridine_synth_TruB"/>
</dbReference>
<dbReference type="GO" id="GO:1990481">
    <property type="term" value="P:mRNA pseudouridine synthesis"/>
    <property type="evidence" value="ECO:0007669"/>
    <property type="project" value="TreeGrafter"/>
</dbReference>
<evidence type="ECO:0000256" key="4">
    <source>
        <dbReference type="ARBA" id="ARBA00022694"/>
    </source>
</evidence>
<dbReference type="Gene3D" id="3.30.2350.10">
    <property type="entry name" value="Pseudouridine synthase"/>
    <property type="match status" value="1"/>
</dbReference>
<name>A0A1F4XX24_9BACT</name>
<comment type="catalytic activity">
    <reaction evidence="1">
        <text>uridine(55) in tRNA = pseudouridine(55) in tRNA</text>
        <dbReference type="Rhea" id="RHEA:42532"/>
        <dbReference type="Rhea" id="RHEA-COMP:10101"/>
        <dbReference type="Rhea" id="RHEA-COMP:10102"/>
        <dbReference type="ChEBI" id="CHEBI:65314"/>
        <dbReference type="ChEBI" id="CHEBI:65315"/>
        <dbReference type="EC" id="5.4.99.25"/>
    </reaction>
</comment>
<dbReference type="Proteomes" id="UP000178585">
    <property type="component" value="Unassembled WGS sequence"/>
</dbReference>
<keyword evidence="5" id="KW-0413">Isomerase</keyword>
<dbReference type="PANTHER" id="PTHR13767:SF2">
    <property type="entry name" value="PSEUDOURIDYLATE SYNTHASE TRUB1"/>
    <property type="match status" value="1"/>
</dbReference>
<evidence type="ECO:0000256" key="1">
    <source>
        <dbReference type="ARBA" id="ARBA00000385"/>
    </source>
</evidence>
<sequence length="273" mass="30692">MANVPSTLHGMDALKAHKSTAGQVLNLYKQLGETPLERLERLRVQKPHYEHEVLSYAGRLDPMAEGVLLALVGSANKRRDAYLELSKEYTLDILFGFSTDTYDILGRVMETGDPQEIERVAIQKGLNEFRGHIDQEYPPYSSKTVEGKSLFAWARNNALGALVMPSRSVTIYHIDIIEMYKVSESMLLNYIEDGVSRVTGDFRQEEVLRLWRQHLKKEGDRSFPAVTVHIECTSGTYARSVAHGLGVELGCPALALHILRTKVGEYSVEKSLK</sequence>
<evidence type="ECO:0000259" key="6">
    <source>
        <dbReference type="Pfam" id="PF01509"/>
    </source>
</evidence>
<evidence type="ECO:0000313" key="8">
    <source>
        <dbReference type="Proteomes" id="UP000178585"/>
    </source>
</evidence>
<feature type="domain" description="Pseudouridine synthase II N-terminal" evidence="6">
    <location>
        <begin position="54"/>
        <end position="181"/>
    </location>
</feature>
<dbReference type="GO" id="GO:0006400">
    <property type="term" value="P:tRNA modification"/>
    <property type="evidence" value="ECO:0007669"/>
    <property type="project" value="TreeGrafter"/>
</dbReference>
<dbReference type="PANTHER" id="PTHR13767">
    <property type="entry name" value="TRNA-PSEUDOURIDINE SYNTHASE"/>
    <property type="match status" value="1"/>
</dbReference>
<dbReference type="GO" id="GO:0003723">
    <property type="term" value="F:RNA binding"/>
    <property type="evidence" value="ECO:0007669"/>
    <property type="project" value="InterPro"/>
</dbReference>
<accession>A0A1F4XX24</accession>
<evidence type="ECO:0000256" key="5">
    <source>
        <dbReference type="ARBA" id="ARBA00023235"/>
    </source>
</evidence>
<evidence type="ECO:0000256" key="2">
    <source>
        <dbReference type="ARBA" id="ARBA00005642"/>
    </source>
</evidence>
<keyword evidence="4" id="KW-0819">tRNA processing</keyword>
<protein>
    <recommendedName>
        <fullName evidence="3">tRNA pseudouridine(55) synthase</fullName>
        <ecNumber evidence="3">5.4.99.25</ecNumber>
    </recommendedName>
</protein>
<proteinExistence type="inferred from homology"/>
<dbReference type="EMBL" id="MEWZ01000027">
    <property type="protein sequence ID" value="OGC86250.1"/>
    <property type="molecule type" value="Genomic_DNA"/>
</dbReference>
<dbReference type="Pfam" id="PF01509">
    <property type="entry name" value="TruB_N"/>
    <property type="match status" value="1"/>
</dbReference>
<dbReference type="SUPFAM" id="SSF55120">
    <property type="entry name" value="Pseudouridine synthase"/>
    <property type="match status" value="1"/>
</dbReference>